<keyword evidence="4" id="KW-1185">Reference proteome</keyword>
<dbReference type="Pfam" id="PF12579">
    <property type="entry name" value="DUF3755"/>
    <property type="match status" value="1"/>
</dbReference>
<name>A0A835S1W3_VANPL</name>
<dbReference type="Gene3D" id="1.10.10.60">
    <property type="entry name" value="Homeodomain-like"/>
    <property type="match status" value="1"/>
</dbReference>
<feature type="region of interest" description="Disordered" evidence="1">
    <location>
        <begin position="1"/>
        <end position="58"/>
    </location>
</feature>
<evidence type="ECO:0000259" key="2">
    <source>
        <dbReference type="Pfam" id="PF00249"/>
    </source>
</evidence>
<reference evidence="3 4" key="1">
    <citation type="journal article" date="2020" name="Nat. Food">
        <title>A phased Vanilla planifolia genome enables genetic improvement of flavour and production.</title>
        <authorList>
            <person name="Hasing T."/>
            <person name="Tang H."/>
            <person name="Brym M."/>
            <person name="Khazi F."/>
            <person name="Huang T."/>
            <person name="Chambers A.H."/>
        </authorList>
    </citation>
    <scope>NUCLEOTIDE SEQUENCE [LARGE SCALE GENOMIC DNA]</scope>
    <source>
        <tissue evidence="3">Leaf</tissue>
    </source>
</reference>
<feature type="compositionally biased region" description="Polar residues" evidence="1">
    <location>
        <begin position="1"/>
        <end position="12"/>
    </location>
</feature>
<organism evidence="3 4">
    <name type="scientific">Vanilla planifolia</name>
    <name type="common">Vanilla</name>
    <dbReference type="NCBI Taxonomy" id="51239"/>
    <lineage>
        <taxon>Eukaryota</taxon>
        <taxon>Viridiplantae</taxon>
        <taxon>Streptophyta</taxon>
        <taxon>Embryophyta</taxon>
        <taxon>Tracheophyta</taxon>
        <taxon>Spermatophyta</taxon>
        <taxon>Magnoliopsida</taxon>
        <taxon>Liliopsida</taxon>
        <taxon>Asparagales</taxon>
        <taxon>Orchidaceae</taxon>
        <taxon>Vanilloideae</taxon>
        <taxon>Vanilleae</taxon>
        <taxon>Vanilla</taxon>
    </lineage>
</organism>
<evidence type="ECO:0000313" key="3">
    <source>
        <dbReference type="EMBL" id="KAG0499829.1"/>
    </source>
</evidence>
<dbReference type="OrthoDB" id="6125419at2759"/>
<dbReference type="Proteomes" id="UP000636800">
    <property type="component" value="Chromosome 1"/>
</dbReference>
<accession>A0A835S1W3</accession>
<gene>
    <name evidence="3" type="ORF">HPP92_004520</name>
</gene>
<sequence>MGTNANSCGSQDGSHGVSSSLHGGGDGGGLLAGGNTESGAASMASSSQALKHDPGLMMDWTTEEQATLEELLNKYASDPSVIRYAKIAKQLPEKTVRDVALRSRWMTKKESGKRRKDDNISRKNKDKKERSIDSSSKPSSHLGARSNLPSYSIPLLPLDNDDDISYAAIGGSTGQLLEHTAQIFSQISGNFTNFQVNDNIGLFCQARDNILKVMNELNDIPGVMEQMPQLPVKLNEELANTILPLIVPRMQMPPRLRHSKHSTAILFLIEVL</sequence>
<dbReference type="Pfam" id="PF00249">
    <property type="entry name" value="Myb_DNA-binding"/>
    <property type="match status" value="1"/>
</dbReference>
<proteinExistence type="predicted"/>
<dbReference type="SUPFAM" id="SSF46689">
    <property type="entry name" value="Homeodomain-like"/>
    <property type="match status" value="1"/>
</dbReference>
<dbReference type="InterPro" id="IPR001005">
    <property type="entry name" value="SANT/Myb"/>
</dbReference>
<dbReference type="EMBL" id="JADCNL010000001">
    <property type="protein sequence ID" value="KAG0499829.1"/>
    <property type="molecule type" value="Genomic_DNA"/>
</dbReference>
<dbReference type="CDD" id="cd00167">
    <property type="entry name" value="SANT"/>
    <property type="match status" value="1"/>
</dbReference>
<feature type="region of interest" description="Disordered" evidence="1">
    <location>
        <begin position="106"/>
        <end position="145"/>
    </location>
</feature>
<dbReference type="InterPro" id="IPR022228">
    <property type="entry name" value="DUF3755"/>
</dbReference>
<feature type="compositionally biased region" description="Low complexity" evidence="1">
    <location>
        <begin position="33"/>
        <end position="49"/>
    </location>
</feature>
<protein>
    <recommendedName>
        <fullName evidence="2">Myb-like domain-containing protein</fullName>
    </recommendedName>
</protein>
<dbReference type="PANTHER" id="PTHR14000:SF1">
    <property type="entry name" value="HISTONE H2A DEUBIQUITINASE (DUF3755)"/>
    <property type="match status" value="1"/>
</dbReference>
<dbReference type="AlphaFoldDB" id="A0A835S1W3"/>
<feature type="compositionally biased region" description="Basic and acidic residues" evidence="1">
    <location>
        <begin position="106"/>
        <end position="132"/>
    </location>
</feature>
<dbReference type="InterPro" id="IPR009057">
    <property type="entry name" value="Homeodomain-like_sf"/>
</dbReference>
<dbReference type="PANTHER" id="PTHR14000">
    <property type="entry name" value="FINGER CCCH DOMAIN PROTEIN, PUTATIVE (DUF3755)-RELATED"/>
    <property type="match status" value="1"/>
</dbReference>
<comment type="caution">
    <text evidence="3">The sequence shown here is derived from an EMBL/GenBank/DDBJ whole genome shotgun (WGS) entry which is preliminary data.</text>
</comment>
<evidence type="ECO:0000313" key="4">
    <source>
        <dbReference type="Proteomes" id="UP000636800"/>
    </source>
</evidence>
<evidence type="ECO:0000256" key="1">
    <source>
        <dbReference type="SAM" id="MobiDB-lite"/>
    </source>
</evidence>
<feature type="compositionally biased region" description="Gly residues" evidence="1">
    <location>
        <begin position="22"/>
        <end position="32"/>
    </location>
</feature>
<feature type="domain" description="Myb-like" evidence="2">
    <location>
        <begin position="58"/>
        <end position="102"/>
    </location>
</feature>